<name>A0ABP0U529_9BRYO</name>
<feature type="region of interest" description="Disordered" evidence="1">
    <location>
        <begin position="36"/>
        <end position="96"/>
    </location>
</feature>
<accession>A0ABP0U529</accession>
<protein>
    <submittedName>
        <fullName evidence="2">Uncharacterized protein</fullName>
    </submittedName>
</protein>
<gene>
    <name evidence="2" type="ORF">CSSPTR1EN2_LOCUS11560</name>
</gene>
<proteinExistence type="predicted"/>
<evidence type="ECO:0000256" key="1">
    <source>
        <dbReference type="SAM" id="MobiDB-lite"/>
    </source>
</evidence>
<dbReference type="Proteomes" id="UP001497512">
    <property type="component" value="Chromosome 19"/>
</dbReference>
<organism evidence="2 3">
    <name type="scientific">Sphagnum troendelagicum</name>
    <dbReference type="NCBI Taxonomy" id="128251"/>
    <lineage>
        <taxon>Eukaryota</taxon>
        <taxon>Viridiplantae</taxon>
        <taxon>Streptophyta</taxon>
        <taxon>Embryophyta</taxon>
        <taxon>Bryophyta</taxon>
        <taxon>Sphagnophytina</taxon>
        <taxon>Sphagnopsida</taxon>
        <taxon>Sphagnales</taxon>
        <taxon>Sphagnaceae</taxon>
        <taxon>Sphagnum</taxon>
    </lineage>
</organism>
<evidence type="ECO:0000313" key="3">
    <source>
        <dbReference type="Proteomes" id="UP001497512"/>
    </source>
</evidence>
<evidence type="ECO:0000313" key="2">
    <source>
        <dbReference type="EMBL" id="CAK9213085.1"/>
    </source>
</evidence>
<sequence length="96" mass="10384">MFLGDNITQNQWVGWIRPPHSNNCSSTLKVSATEKSVGDARAAVQPPVEDRLDDSKSVSSSELGDPVEQQTQLGTTNGVPRPTGSELDQIPPLRSR</sequence>
<feature type="compositionally biased region" description="Polar residues" evidence="1">
    <location>
        <begin position="57"/>
        <end position="78"/>
    </location>
</feature>
<reference evidence="2" key="1">
    <citation type="submission" date="2024-02" db="EMBL/GenBank/DDBJ databases">
        <authorList>
            <consortium name="ELIXIR-Norway"/>
            <consortium name="Elixir Norway"/>
        </authorList>
    </citation>
    <scope>NUCLEOTIDE SEQUENCE</scope>
</reference>
<dbReference type="EMBL" id="OZ019911">
    <property type="protein sequence ID" value="CAK9213085.1"/>
    <property type="molecule type" value="Genomic_DNA"/>
</dbReference>
<keyword evidence="3" id="KW-1185">Reference proteome</keyword>